<name>A0AAD5MXM7_PARTN</name>
<keyword evidence="2" id="KW-1185">Reference proteome</keyword>
<proteinExistence type="predicted"/>
<evidence type="ECO:0000313" key="1">
    <source>
        <dbReference type="EMBL" id="KAJ1352844.1"/>
    </source>
</evidence>
<evidence type="ECO:0000313" key="2">
    <source>
        <dbReference type="Proteomes" id="UP001196413"/>
    </source>
</evidence>
<comment type="caution">
    <text evidence="1">The sequence shown here is derived from an EMBL/GenBank/DDBJ whole genome shotgun (WGS) entry which is preliminary data.</text>
</comment>
<sequence>MTRLSNDTFKISMLATISTVFGCGVMPAGQRSTRSFTVSGFTLPVAMVLLYRCRCPSPSFWYCRKPGES</sequence>
<dbReference type="PROSITE" id="PS51257">
    <property type="entry name" value="PROKAR_LIPOPROTEIN"/>
    <property type="match status" value="1"/>
</dbReference>
<dbReference type="EMBL" id="JAHQIW010001549">
    <property type="protein sequence ID" value="KAJ1352844.1"/>
    <property type="molecule type" value="Genomic_DNA"/>
</dbReference>
<accession>A0AAD5MXM7</accession>
<dbReference type="Proteomes" id="UP001196413">
    <property type="component" value="Unassembled WGS sequence"/>
</dbReference>
<reference evidence="1" key="1">
    <citation type="submission" date="2021-06" db="EMBL/GenBank/DDBJ databases">
        <title>Parelaphostrongylus tenuis whole genome reference sequence.</title>
        <authorList>
            <person name="Garwood T.J."/>
            <person name="Larsen P.A."/>
            <person name="Fountain-Jones N.M."/>
            <person name="Garbe J.R."/>
            <person name="Macchietto M.G."/>
            <person name="Kania S.A."/>
            <person name="Gerhold R.W."/>
            <person name="Richards J.E."/>
            <person name="Wolf T.M."/>
        </authorList>
    </citation>
    <scope>NUCLEOTIDE SEQUENCE</scope>
    <source>
        <strain evidence="1">MNPRO001-30</strain>
        <tissue evidence="1">Meninges</tissue>
    </source>
</reference>
<dbReference type="AlphaFoldDB" id="A0AAD5MXM7"/>
<protein>
    <submittedName>
        <fullName evidence="1">Uncharacterized protein</fullName>
    </submittedName>
</protein>
<gene>
    <name evidence="1" type="ORF">KIN20_009324</name>
</gene>
<organism evidence="1 2">
    <name type="scientific">Parelaphostrongylus tenuis</name>
    <name type="common">Meningeal worm</name>
    <dbReference type="NCBI Taxonomy" id="148309"/>
    <lineage>
        <taxon>Eukaryota</taxon>
        <taxon>Metazoa</taxon>
        <taxon>Ecdysozoa</taxon>
        <taxon>Nematoda</taxon>
        <taxon>Chromadorea</taxon>
        <taxon>Rhabditida</taxon>
        <taxon>Rhabditina</taxon>
        <taxon>Rhabditomorpha</taxon>
        <taxon>Strongyloidea</taxon>
        <taxon>Metastrongylidae</taxon>
        <taxon>Parelaphostrongylus</taxon>
    </lineage>
</organism>